<name>A0AA36DNU8_CYLNA</name>
<gene>
    <name evidence="1" type="ORF">CYNAS_LOCUS2639</name>
</gene>
<evidence type="ECO:0000313" key="2">
    <source>
        <dbReference type="Proteomes" id="UP001176961"/>
    </source>
</evidence>
<sequence length="129" mass="15012">MKSGWSGSLTRLRPWRAGELAVILTKMKGFQRLVCANLFRRHTCTEVTKDGRITTSTLVQRWWTQLQVMLMRQWLSTRHGEIRFHFLCTQMASHTGIQDKQYKVSLENVSPLEVVLMDRSDGGFQLELD</sequence>
<accession>A0AA36DNU8</accession>
<organism evidence="1 2">
    <name type="scientific">Cylicocyclus nassatus</name>
    <name type="common">Nematode worm</name>
    <dbReference type="NCBI Taxonomy" id="53992"/>
    <lineage>
        <taxon>Eukaryota</taxon>
        <taxon>Metazoa</taxon>
        <taxon>Ecdysozoa</taxon>
        <taxon>Nematoda</taxon>
        <taxon>Chromadorea</taxon>
        <taxon>Rhabditida</taxon>
        <taxon>Rhabditina</taxon>
        <taxon>Rhabditomorpha</taxon>
        <taxon>Strongyloidea</taxon>
        <taxon>Strongylidae</taxon>
        <taxon>Cylicocyclus</taxon>
    </lineage>
</organism>
<protein>
    <submittedName>
        <fullName evidence="1">Uncharacterized protein</fullName>
    </submittedName>
</protein>
<keyword evidence="2" id="KW-1185">Reference proteome</keyword>
<proteinExistence type="predicted"/>
<reference evidence="1" key="1">
    <citation type="submission" date="2023-07" db="EMBL/GenBank/DDBJ databases">
        <authorList>
            <consortium name="CYATHOMIX"/>
        </authorList>
    </citation>
    <scope>NUCLEOTIDE SEQUENCE</scope>
    <source>
        <strain evidence="1">N/A</strain>
    </source>
</reference>
<comment type="caution">
    <text evidence="1">The sequence shown here is derived from an EMBL/GenBank/DDBJ whole genome shotgun (WGS) entry which is preliminary data.</text>
</comment>
<dbReference type="EMBL" id="CATQJL010000001">
    <property type="protein sequence ID" value="CAJ0590656.1"/>
    <property type="molecule type" value="Genomic_DNA"/>
</dbReference>
<evidence type="ECO:0000313" key="1">
    <source>
        <dbReference type="EMBL" id="CAJ0590656.1"/>
    </source>
</evidence>
<dbReference type="AlphaFoldDB" id="A0AA36DNU8"/>
<dbReference type="Proteomes" id="UP001176961">
    <property type="component" value="Unassembled WGS sequence"/>
</dbReference>